<proteinExistence type="predicted"/>
<evidence type="ECO:0000313" key="2">
    <source>
        <dbReference type="EMBL" id="GAA3925545.1"/>
    </source>
</evidence>
<dbReference type="Pfam" id="PF00873">
    <property type="entry name" value="ACR_tran"/>
    <property type="match status" value="1"/>
</dbReference>
<gene>
    <name evidence="2" type="ORF">GCM10022277_22010</name>
</gene>
<feature type="transmembrane region" description="Helical" evidence="1">
    <location>
        <begin position="386"/>
        <end position="408"/>
    </location>
</feature>
<protein>
    <submittedName>
        <fullName evidence="2">Efflux RND transporter permease subunit</fullName>
    </submittedName>
</protein>
<feature type="transmembrane region" description="Helical" evidence="1">
    <location>
        <begin position="982"/>
        <end position="1004"/>
    </location>
</feature>
<dbReference type="Proteomes" id="UP001501565">
    <property type="component" value="Unassembled WGS sequence"/>
</dbReference>
<dbReference type="Gene3D" id="3.30.2090.10">
    <property type="entry name" value="Multidrug efflux transporter AcrB TolC docking domain, DN and DC subdomains"/>
    <property type="match status" value="2"/>
</dbReference>
<accession>A0ABP7ML29</accession>
<feature type="transmembrane region" description="Helical" evidence="1">
    <location>
        <begin position="881"/>
        <end position="900"/>
    </location>
</feature>
<keyword evidence="1" id="KW-0472">Membrane</keyword>
<dbReference type="InterPro" id="IPR027463">
    <property type="entry name" value="AcrB_DN_DC_subdom"/>
</dbReference>
<feature type="transmembrane region" description="Helical" evidence="1">
    <location>
        <begin position="907"/>
        <end position="931"/>
    </location>
</feature>
<evidence type="ECO:0000313" key="3">
    <source>
        <dbReference type="Proteomes" id="UP001501565"/>
    </source>
</evidence>
<sequence>MRLPAIAIQNHQFVWVAVLILTILGVVSYQTMPRSEDPQFNFPSSLVTVIYSGTSPLDMESQIVDKVEEALNELDDIDDVKTTIRDSVSTTRIQFVYGTDPDDKYEEVIRAVNQIRDQLPDGIQKLEIKRISPTDVNIMQVALTSETSPYHQLKYYAEKLEDQLEKIKHVKESDTWAFPEQQIEIGLDLRKLATLGISSNHVLDVLSGNSRNIPAGFIYSGTERLTVRTSGLYRSIEELGRTPIYSQDYQVLHLEDIATIRLADAPARHIARYDGFRSVYVSAVQREGSQIFAVMDEIHQAVNQFETGLPDDIKLVWIFDQSTSVKRQTDNFFASLMQGIGVVGAVLLLLLGIRPAVVAMVSIPLSIIIAVGWVDTAGFGIQQMTIVGLIVALGLLVDNAIVVVENIQRFLKEGYSGLDATLRGASQVGWAITSGTVTTILSFLPLLLLQSGSGTFMRSMPVTVVLTLICSLLIALTIIPLIARFLLSNKNGPIAATSTAGFHWLNTKVYGPLLNFCLRFPWLVIIICIGLFISSLGLMKSVGVSMFPKADKPQVLIDIKMPINSRIDHSDAITRKVEHVISKHPSVTHVATNVGNGNPRIYYNKIPKQGLPNYAQLMVQLDSESIEQTIKITEELRGLLVDWPEADIKVEQFQQGPPYEAPIAIRVISDDHDRIRMMAAKVESVMRQTEGVINLDNAAADEMITARIRIKSDKAALLGVNAYELDQSVRTALNGAQVGVYRDKLGEDYNIVLKSNHYNQPDSKEFDRIMLTSSTGAQIPLRQVADIELESSQAKLQHYNLQRMIYVTADVSDGYNVAAVTQDVIQGLNALDWPDDVSWVAGGEEESRNKNFAGLTKAMVVSLLGIFAVLVLQFRSFLQPAIIFIAIPFALTGAILGLYISGYSFSIIAFVGLISLMGIVVNNSIILVDYANQLIAQGMGVTNAIHESASTRLMPIILTTLTTVGGLLPLTIQGGIMWAPMGWTIIGGLAVSTVLTLILVPVLYKLFTRD</sequence>
<dbReference type="PANTHER" id="PTHR32063:SF18">
    <property type="entry name" value="CATION EFFLUX SYSTEM PROTEIN"/>
    <property type="match status" value="1"/>
</dbReference>
<dbReference type="Gene3D" id="3.30.70.1440">
    <property type="entry name" value="Multidrug efflux transporter AcrB pore domain"/>
    <property type="match status" value="1"/>
</dbReference>
<dbReference type="SUPFAM" id="SSF82866">
    <property type="entry name" value="Multidrug efflux transporter AcrB transmembrane domain"/>
    <property type="match status" value="2"/>
</dbReference>
<dbReference type="InterPro" id="IPR001036">
    <property type="entry name" value="Acrflvin-R"/>
</dbReference>
<feature type="transmembrane region" description="Helical" evidence="1">
    <location>
        <begin position="12"/>
        <end position="29"/>
    </location>
</feature>
<dbReference type="Gene3D" id="1.20.1640.10">
    <property type="entry name" value="Multidrug efflux transporter AcrB transmembrane domain"/>
    <property type="match status" value="2"/>
</dbReference>
<comment type="caution">
    <text evidence="2">The sequence shown here is derived from an EMBL/GenBank/DDBJ whole genome shotgun (WGS) entry which is preliminary data.</text>
</comment>
<feature type="transmembrane region" description="Helical" evidence="1">
    <location>
        <begin position="951"/>
        <end position="970"/>
    </location>
</feature>
<organism evidence="2 3">
    <name type="scientific">Litoribacillus peritrichatus</name>
    <dbReference type="NCBI Taxonomy" id="718191"/>
    <lineage>
        <taxon>Bacteria</taxon>
        <taxon>Pseudomonadati</taxon>
        <taxon>Pseudomonadota</taxon>
        <taxon>Gammaproteobacteria</taxon>
        <taxon>Oceanospirillales</taxon>
        <taxon>Oceanospirillaceae</taxon>
        <taxon>Litoribacillus</taxon>
    </lineage>
</organism>
<reference evidence="3" key="1">
    <citation type="journal article" date="2019" name="Int. J. Syst. Evol. Microbiol.">
        <title>The Global Catalogue of Microorganisms (GCM) 10K type strain sequencing project: providing services to taxonomists for standard genome sequencing and annotation.</title>
        <authorList>
            <consortium name="The Broad Institute Genomics Platform"/>
            <consortium name="The Broad Institute Genome Sequencing Center for Infectious Disease"/>
            <person name="Wu L."/>
            <person name="Ma J."/>
        </authorList>
    </citation>
    <scope>NUCLEOTIDE SEQUENCE [LARGE SCALE GENOMIC DNA]</scope>
    <source>
        <strain evidence="3">JCM 17551</strain>
    </source>
</reference>
<dbReference type="PANTHER" id="PTHR32063">
    <property type="match status" value="1"/>
</dbReference>
<name>A0ABP7ML29_9GAMM</name>
<feature type="transmembrane region" description="Helical" evidence="1">
    <location>
        <begin position="332"/>
        <end position="351"/>
    </location>
</feature>
<feature type="transmembrane region" description="Helical" evidence="1">
    <location>
        <begin position="428"/>
        <end position="449"/>
    </location>
</feature>
<keyword evidence="3" id="KW-1185">Reference proteome</keyword>
<feature type="transmembrane region" description="Helical" evidence="1">
    <location>
        <begin position="858"/>
        <end position="875"/>
    </location>
</feature>
<feature type="transmembrane region" description="Helical" evidence="1">
    <location>
        <begin position="461"/>
        <end position="483"/>
    </location>
</feature>
<feature type="transmembrane region" description="Helical" evidence="1">
    <location>
        <begin position="520"/>
        <end position="539"/>
    </location>
</feature>
<evidence type="ECO:0000256" key="1">
    <source>
        <dbReference type="SAM" id="Phobius"/>
    </source>
</evidence>
<dbReference type="PRINTS" id="PR00702">
    <property type="entry name" value="ACRIFLAVINRP"/>
</dbReference>
<dbReference type="SUPFAM" id="SSF82693">
    <property type="entry name" value="Multidrug efflux transporter AcrB pore domain, PN1, PN2, PC1 and PC2 subdomains"/>
    <property type="match status" value="3"/>
</dbReference>
<dbReference type="EMBL" id="BAABBN010000007">
    <property type="protein sequence ID" value="GAA3925545.1"/>
    <property type="molecule type" value="Genomic_DNA"/>
</dbReference>
<dbReference type="Gene3D" id="3.30.70.1430">
    <property type="entry name" value="Multidrug efflux transporter AcrB pore domain"/>
    <property type="match status" value="2"/>
</dbReference>
<feature type="transmembrane region" description="Helical" evidence="1">
    <location>
        <begin position="357"/>
        <end position="374"/>
    </location>
</feature>
<dbReference type="RefSeq" id="WP_344798511.1">
    <property type="nucleotide sequence ID" value="NZ_BAABBN010000007.1"/>
</dbReference>
<dbReference type="SUPFAM" id="SSF82714">
    <property type="entry name" value="Multidrug efflux transporter AcrB TolC docking domain, DN and DC subdomains"/>
    <property type="match status" value="2"/>
</dbReference>
<keyword evidence="1" id="KW-1133">Transmembrane helix</keyword>
<dbReference type="Gene3D" id="3.30.70.1320">
    <property type="entry name" value="Multidrug efflux transporter AcrB pore domain like"/>
    <property type="match status" value="1"/>
</dbReference>
<keyword evidence="1" id="KW-0812">Transmembrane</keyword>